<gene>
    <name evidence="2" type="ORF">Tco_1043961</name>
</gene>
<comment type="caution">
    <text evidence="2">The sequence shown here is derived from an EMBL/GenBank/DDBJ whole genome shotgun (WGS) entry which is preliminary data.</text>
</comment>
<dbReference type="Proteomes" id="UP001151760">
    <property type="component" value="Unassembled WGS sequence"/>
</dbReference>
<accession>A0ABQ5GNK5</accession>
<sequence>MAFGGNKRILGSFGEETDKTTTLHKEPWRIIHLEPGDGVATIKRWRHDVHGDGDRDSATASGRGRLKVDLEPSTW</sequence>
<protein>
    <submittedName>
        <fullName evidence="2">Uncharacterized protein</fullName>
    </submittedName>
</protein>
<feature type="compositionally biased region" description="Basic and acidic residues" evidence="1">
    <location>
        <begin position="66"/>
        <end position="75"/>
    </location>
</feature>
<organism evidence="2 3">
    <name type="scientific">Tanacetum coccineum</name>
    <dbReference type="NCBI Taxonomy" id="301880"/>
    <lineage>
        <taxon>Eukaryota</taxon>
        <taxon>Viridiplantae</taxon>
        <taxon>Streptophyta</taxon>
        <taxon>Embryophyta</taxon>
        <taxon>Tracheophyta</taxon>
        <taxon>Spermatophyta</taxon>
        <taxon>Magnoliopsida</taxon>
        <taxon>eudicotyledons</taxon>
        <taxon>Gunneridae</taxon>
        <taxon>Pentapetalae</taxon>
        <taxon>asterids</taxon>
        <taxon>campanulids</taxon>
        <taxon>Asterales</taxon>
        <taxon>Asteraceae</taxon>
        <taxon>Asteroideae</taxon>
        <taxon>Anthemideae</taxon>
        <taxon>Anthemidinae</taxon>
        <taxon>Tanacetum</taxon>
    </lineage>
</organism>
<reference evidence="2" key="2">
    <citation type="submission" date="2022-01" db="EMBL/GenBank/DDBJ databases">
        <authorList>
            <person name="Yamashiro T."/>
            <person name="Shiraishi A."/>
            <person name="Satake H."/>
            <person name="Nakayama K."/>
        </authorList>
    </citation>
    <scope>NUCLEOTIDE SEQUENCE</scope>
</reference>
<dbReference type="EMBL" id="BQNB010018694">
    <property type="protein sequence ID" value="GJT77236.1"/>
    <property type="molecule type" value="Genomic_DNA"/>
</dbReference>
<evidence type="ECO:0000313" key="3">
    <source>
        <dbReference type="Proteomes" id="UP001151760"/>
    </source>
</evidence>
<evidence type="ECO:0000256" key="1">
    <source>
        <dbReference type="SAM" id="MobiDB-lite"/>
    </source>
</evidence>
<evidence type="ECO:0000313" key="2">
    <source>
        <dbReference type="EMBL" id="GJT77236.1"/>
    </source>
</evidence>
<name>A0ABQ5GNK5_9ASTR</name>
<reference evidence="2" key="1">
    <citation type="journal article" date="2022" name="Int. J. Mol. Sci.">
        <title>Draft Genome of Tanacetum Coccineum: Genomic Comparison of Closely Related Tanacetum-Family Plants.</title>
        <authorList>
            <person name="Yamashiro T."/>
            <person name="Shiraishi A."/>
            <person name="Nakayama K."/>
            <person name="Satake H."/>
        </authorList>
    </citation>
    <scope>NUCLEOTIDE SEQUENCE</scope>
</reference>
<proteinExistence type="predicted"/>
<keyword evidence="3" id="KW-1185">Reference proteome</keyword>
<feature type="region of interest" description="Disordered" evidence="1">
    <location>
        <begin position="49"/>
        <end position="75"/>
    </location>
</feature>